<dbReference type="SUPFAM" id="SSF56935">
    <property type="entry name" value="Porins"/>
    <property type="match status" value="1"/>
</dbReference>
<evidence type="ECO:0000313" key="4">
    <source>
        <dbReference type="Proteomes" id="UP000178417"/>
    </source>
</evidence>
<dbReference type="Gene3D" id="2.60.40.10">
    <property type="entry name" value="Immunoglobulins"/>
    <property type="match status" value="1"/>
</dbReference>
<dbReference type="EMBL" id="MEUB01000009">
    <property type="protein sequence ID" value="OGC24423.1"/>
    <property type="molecule type" value="Genomic_DNA"/>
</dbReference>
<evidence type="ECO:0000313" key="3">
    <source>
        <dbReference type="EMBL" id="OGC24423.1"/>
    </source>
</evidence>
<dbReference type="InterPro" id="IPR013783">
    <property type="entry name" value="Ig-like_fold"/>
</dbReference>
<keyword evidence="1" id="KW-0175">Coiled coil</keyword>
<proteinExistence type="predicted"/>
<dbReference type="InterPro" id="IPR001119">
    <property type="entry name" value="SLH_dom"/>
</dbReference>
<feature type="domain" description="SLH" evidence="2">
    <location>
        <begin position="510"/>
        <end position="565"/>
    </location>
</feature>
<sequence length="565" mass="61943">MKKTLLSLTLFILLQVISFSLTFPELGDQVFNTELGAHPLGMGAAFSAMIGDPNTLFYNPGGLPWSKGIILSGKDFNNLSAAQAFPTGSGITLGIGYVRSKISDLVINESGAGDFSSSIILFSVGTKLSSIPIISKVPNSQSIGLGLNFKSILSQLATGSFDLTGSANKITRGWELDFGFLYNPSSWFSFGAVIQNTMPKGKNVNDGGVIDWNTGGLEGVPAILRSGISLKPVDKENAPVYSENNRIFINFDAESSMISQGIGHFGLEWIFQDYLSLRGGFIVKEASGNTSSFGLGFNPGEWGIDFASSYDLLKDSRSYIFSISYDPNIWTFTKTGKEEKKREEKTAPMLKIDIPREITTYKDSLIVSGEAKNGTKVFVNDQLVILDKNNRFEVVFPLQIGKNLIAIKASLDDFSDTANIKVLRKSKVEIVEEKKAEEELKNATTKDDIQKIKKDIQIITIRKEKLEALITIGVIDAEPDKEIALNAPMLRGEFASWVTKSLDIPLSQVTKAVFTDVPADHPFAPYIKAVADKKIMVGQSSYFYPDKPVTKAEADEILRKIKENK</sequence>
<dbReference type="PROSITE" id="PS51272">
    <property type="entry name" value="SLH"/>
    <property type="match status" value="1"/>
</dbReference>
<reference evidence="3 4" key="1">
    <citation type="journal article" date="2016" name="Nat. Commun.">
        <title>Thousands of microbial genomes shed light on interconnected biogeochemical processes in an aquifer system.</title>
        <authorList>
            <person name="Anantharaman K."/>
            <person name="Brown C.T."/>
            <person name="Hug L.A."/>
            <person name="Sharon I."/>
            <person name="Castelle C.J."/>
            <person name="Probst A.J."/>
            <person name="Thomas B.C."/>
            <person name="Singh A."/>
            <person name="Wilkins M.J."/>
            <person name="Karaoz U."/>
            <person name="Brodie E.L."/>
            <person name="Williams K.H."/>
            <person name="Hubbard S.S."/>
            <person name="Banfield J.F."/>
        </authorList>
    </citation>
    <scope>NUCLEOTIDE SEQUENCE [LARGE SCALE GENOMIC DNA]</scope>
</reference>
<dbReference type="STRING" id="1802579.A2310_08445"/>
<dbReference type="Pfam" id="PF00395">
    <property type="entry name" value="SLH"/>
    <property type="match status" value="1"/>
</dbReference>
<name>A0A1F4SXH4_UNCSA</name>
<protein>
    <recommendedName>
        <fullName evidence="2">SLH domain-containing protein</fullName>
    </recommendedName>
</protein>
<evidence type="ECO:0000256" key="1">
    <source>
        <dbReference type="SAM" id="Coils"/>
    </source>
</evidence>
<dbReference type="AlphaFoldDB" id="A0A1F4SXH4"/>
<dbReference type="Gene3D" id="2.40.160.60">
    <property type="entry name" value="Outer membrane protein transport protein (OMPP1/FadL/TodX)"/>
    <property type="match status" value="1"/>
</dbReference>
<feature type="coiled-coil region" evidence="1">
    <location>
        <begin position="423"/>
        <end position="469"/>
    </location>
</feature>
<comment type="caution">
    <text evidence="3">The sequence shown here is derived from an EMBL/GenBank/DDBJ whole genome shotgun (WGS) entry which is preliminary data.</text>
</comment>
<accession>A0A1F4SXH4</accession>
<gene>
    <name evidence="3" type="ORF">A2310_08445</name>
</gene>
<dbReference type="Proteomes" id="UP000178417">
    <property type="component" value="Unassembled WGS sequence"/>
</dbReference>
<evidence type="ECO:0000259" key="2">
    <source>
        <dbReference type="PROSITE" id="PS51272"/>
    </source>
</evidence>
<organism evidence="3 4">
    <name type="scientific">candidate division WOR-1 bacterium RIFOXYB2_FULL_37_13</name>
    <dbReference type="NCBI Taxonomy" id="1802579"/>
    <lineage>
        <taxon>Bacteria</taxon>
        <taxon>Bacillati</taxon>
        <taxon>Saganbacteria</taxon>
    </lineage>
</organism>